<organism evidence="1 2">
    <name type="scientific">Planktothrix tepida PCC 9214</name>
    <dbReference type="NCBI Taxonomy" id="671072"/>
    <lineage>
        <taxon>Bacteria</taxon>
        <taxon>Bacillati</taxon>
        <taxon>Cyanobacteriota</taxon>
        <taxon>Cyanophyceae</taxon>
        <taxon>Oscillatoriophycideae</taxon>
        <taxon>Oscillatoriales</taxon>
        <taxon>Microcoleaceae</taxon>
        <taxon>Planktothrix</taxon>
    </lineage>
</organism>
<evidence type="ECO:0000313" key="1">
    <source>
        <dbReference type="EMBL" id="CUR34299.1"/>
    </source>
</evidence>
<dbReference type="AlphaFoldDB" id="A0A1J1LP71"/>
<name>A0A1J1LP71_9CYAN</name>
<keyword evidence="2" id="KW-1185">Reference proteome</keyword>
<proteinExistence type="predicted"/>
<dbReference type="STRING" id="671072.PL9214640306"/>
<dbReference type="EMBL" id="CZDF01000171">
    <property type="protein sequence ID" value="CUR34299.1"/>
    <property type="molecule type" value="Genomic_DNA"/>
</dbReference>
<dbReference type="Proteomes" id="UP000184315">
    <property type="component" value="Unassembled WGS sequence"/>
</dbReference>
<protein>
    <submittedName>
        <fullName evidence="1">Uncharacterized protein</fullName>
    </submittedName>
</protein>
<sequence length="59" mass="6948">MHSFDQIRFLLKGSLFTLDRSELTIAQCFQLLDTRLKNSTVNLNLLQLRSSFCQIFILR</sequence>
<accession>A0A1J1LP71</accession>
<reference evidence="2" key="1">
    <citation type="submission" date="2015-10" db="EMBL/GenBank/DDBJ databases">
        <authorList>
            <person name="Regsiter A."/>
            <person name="william w."/>
        </authorList>
    </citation>
    <scope>NUCLEOTIDE SEQUENCE [LARGE SCALE GENOMIC DNA]</scope>
</reference>
<evidence type="ECO:0000313" key="2">
    <source>
        <dbReference type="Proteomes" id="UP000184315"/>
    </source>
</evidence>
<gene>
    <name evidence="1" type="ORF">PL9214640306</name>
</gene>